<dbReference type="SUPFAM" id="SSF51658">
    <property type="entry name" value="Xylose isomerase-like"/>
    <property type="match status" value="1"/>
</dbReference>
<evidence type="ECO:0000259" key="2">
    <source>
        <dbReference type="Pfam" id="PF01261"/>
    </source>
</evidence>
<reference evidence="3 4" key="1">
    <citation type="submission" date="2016-11" db="EMBL/GenBank/DDBJ databases">
        <authorList>
            <person name="Jaros S."/>
            <person name="Januszkiewicz K."/>
            <person name="Wedrychowicz H."/>
        </authorList>
    </citation>
    <scope>NUCLEOTIDE SEQUENCE [LARGE SCALE GENOMIC DNA]</scope>
    <source>
        <strain evidence="3 4">DSM 15929</strain>
    </source>
</reference>
<organism evidence="3 4">
    <name type="scientific">Anaerocolumna jejuensis DSM 15929</name>
    <dbReference type="NCBI Taxonomy" id="1121322"/>
    <lineage>
        <taxon>Bacteria</taxon>
        <taxon>Bacillati</taxon>
        <taxon>Bacillota</taxon>
        <taxon>Clostridia</taxon>
        <taxon>Lachnospirales</taxon>
        <taxon>Lachnospiraceae</taxon>
        <taxon>Anaerocolumna</taxon>
    </lineage>
</organism>
<feature type="domain" description="Xylose isomerase-like TIM barrel" evidence="2">
    <location>
        <begin position="91"/>
        <end position="330"/>
    </location>
</feature>
<name>A0A1M6PJW0_9FIRM</name>
<keyword evidence="3" id="KW-0413">Isomerase</keyword>
<dbReference type="InterPro" id="IPR050312">
    <property type="entry name" value="IolE/XylAMocC-like"/>
</dbReference>
<evidence type="ECO:0000313" key="3">
    <source>
        <dbReference type="EMBL" id="SHK08246.1"/>
    </source>
</evidence>
<evidence type="ECO:0000313" key="4">
    <source>
        <dbReference type="Proteomes" id="UP000184386"/>
    </source>
</evidence>
<gene>
    <name evidence="3" type="ORF">SAMN02745136_01627</name>
</gene>
<keyword evidence="1" id="KW-0472">Membrane</keyword>
<keyword evidence="1" id="KW-1133">Transmembrane helix</keyword>
<proteinExistence type="predicted"/>
<dbReference type="Pfam" id="PF01261">
    <property type="entry name" value="AP_endonuc_2"/>
    <property type="match status" value="1"/>
</dbReference>
<dbReference type="InterPro" id="IPR013022">
    <property type="entry name" value="Xyl_isomerase-like_TIM-brl"/>
</dbReference>
<dbReference type="RefSeq" id="WP_330392526.1">
    <property type="nucleotide sequence ID" value="NZ_FRAC01000009.1"/>
</dbReference>
<dbReference type="Gene3D" id="3.20.20.150">
    <property type="entry name" value="Divalent-metal-dependent TIM barrel enzymes"/>
    <property type="match status" value="1"/>
</dbReference>
<dbReference type="InterPro" id="IPR036237">
    <property type="entry name" value="Xyl_isomerase-like_sf"/>
</dbReference>
<dbReference type="Proteomes" id="UP000184386">
    <property type="component" value="Unassembled WGS sequence"/>
</dbReference>
<evidence type="ECO:0000256" key="1">
    <source>
        <dbReference type="SAM" id="Phobius"/>
    </source>
</evidence>
<accession>A0A1M6PJW0</accession>
<keyword evidence="4" id="KW-1185">Reference proteome</keyword>
<sequence length="353" mass="39600">MKKILKKILTVIIVCIMLAIILITGYEIKENIRINNIVKSHKTEQNAEQNDAVRSNDENDSEHITTAVQQIMIGTMCNNYDNALQTLLDIKNAGYESIELNDFMIHKSSMLVKLMTKFAGMSIGNGGKLDWPKLIEESGLKVISIHSDLGSIENDAKAIADEAKNFGTDTVVITGMYKFDYSSLDDVEELARRLNQAGKALSEEGIRLLYHNHNCELQKVTSEKTAYDIIIEETDPAYVNFEFDSYWMTDGGANVPALMEKLGSRMKLWHINDRGCTKSGPYMTPILKENATELGYGNMDLDTLSAIAIKNGVEGVILETHKNWIDNDPIKSLQISAKYMQEKFLSLNNTTDK</sequence>
<dbReference type="STRING" id="1121322.SAMN02745136_01627"/>
<protein>
    <submittedName>
        <fullName evidence="3">Sugar phosphate isomerase/epimerase</fullName>
    </submittedName>
</protein>
<keyword evidence="1" id="KW-0812">Transmembrane</keyword>
<feature type="transmembrane region" description="Helical" evidence="1">
    <location>
        <begin position="7"/>
        <end position="26"/>
    </location>
</feature>
<dbReference type="PANTHER" id="PTHR12110:SF41">
    <property type="entry name" value="INOSOSE DEHYDRATASE"/>
    <property type="match status" value="1"/>
</dbReference>
<dbReference type="EMBL" id="FRAC01000009">
    <property type="protein sequence ID" value="SHK08246.1"/>
    <property type="molecule type" value="Genomic_DNA"/>
</dbReference>
<dbReference type="PANTHER" id="PTHR12110">
    <property type="entry name" value="HYDROXYPYRUVATE ISOMERASE"/>
    <property type="match status" value="1"/>
</dbReference>
<dbReference type="GO" id="GO:0016853">
    <property type="term" value="F:isomerase activity"/>
    <property type="evidence" value="ECO:0007669"/>
    <property type="project" value="UniProtKB-KW"/>
</dbReference>
<dbReference type="AlphaFoldDB" id="A0A1M6PJW0"/>